<proteinExistence type="inferred from homology"/>
<sequence>MPLPKRVIEPVYVTRGTIPEDYPPSLRARRHAEDLFGELARDAQQLYDRSNSLQARIDRLAIKVTQLDSTVEEVSLQDIHMRKAFKSAVVFDQQIFSRATMPTAMLETYKSCDKPPPLDKLNCYRDDGKDGLKFYTDPNYFFELWRQEMLNDTERMMHDRGKKPHRPRTEGGQGNRHKKEGKTAA</sequence>
<dbReference type="PANTHER" id="PTHR12902:SF1">
    <property type="entry name" value="WISKOTT-ALDRICH SYNDROME PROTEIN FAMILY MEMBER"/>
    <property type="match status" value="1"/>
</dbReference>
<evidence type="ECO:0000256" key="2">
    <source>
        <dbReference type="SAM" id="MobiDB-lite"/>
    </source>
</evidence>
<reference evidence="3" key="1">
    <citation type="journal article" date="2023" name="Insect Mol. Biol.">
        <title>Genome sequencing provides insights into the evolution of gene families encoding plant cell wall-degrading enzymes in longhorned beetles.</title>
        <authorList>
            <person name="Shin N.R."/>
            <person name="Okamura Y."/>
            <person name="Kirsch R."/>
            <person name="Pauchet Y."/>
        </authorList>
    </citation>
    <scope>NUCLEOTIDE SEQUENCE</scope>
    <source>
        <strain evidence="3">MMC_N1</strain>
    </source>
</reference>
<organism evidence="3 4">
    <name type="scientific">Molorchus minor</name>
    <dbReference type="NCBI Taxonomy" id="1323400"/>
    <lineage>
        <taxon>Eukaryota</taxon>
        <taxon>Metazoa</taxon>
        <taxon>Ecdysozoa</taxon>
        <taxon>Arthropoda</taxon>
        <taxon>Hexapoda</taxon>
        <taxon>Insecta</taxon>
        <taxon>Pterygota</taxon>
        <taxon>Neoptera</taxon>
        <taxon>Endopterygota</taxon>
        <taxon>Coleoptera</taxon>
        <taxon>Polyphaga</taxon>
        <taxon>Cucujiformia</taxon>
        <taxon>Chrysomeloidea</taxon>
        <taxon>Cerambycidae</taxon>
        <taxon>Lamiinae</taxon>
        <taxon>Monochamini</taxon>
        <taxon>Molorchus</taxon>
    </lineage>
</organism>
<feature type="region of interest" description="Disordered" evidence="2">
    <location>
        <begin position="156"/>
        <end position="185"/>
    </location>
</feature>
<dbReference type="EMBL" id="JAPWTJ010000746">
    <property type="protein sequence ID" value="KAJ8975960.1"/>
    <property type="molecule type" value="Genomic_DNA"/>
</dbReference>
<keyword evidence="4" id="KW-1185">Reference proteome</keyword>
<evidence type="ECO:0000313" key="3">
    <source>
        <dbReference type="EMBL" id="KAJ8975960.1"/>
    </source>
</evidence>
<comment type="similarity">
    <text evidence="1">Belongs to the SCAR/WAVE family.</text>
</comment>
<dbReference type="InterPro" id="IPR028288">
    <property type="entry name" value="SCAR/WAVE_fam"/>
</dbReference>
<dbReference type="PANTHER" id="PTHR12902">
    <property type="entry name" value="WASP-1"/>
    <property type="match status" value="1"/>
</dbReference>
<comment type="caution">
    <text evidence="3">The sequence shown here is derived from an EMBL/GenBank/DDBJ whole genome shotgun (WGS) entry which is preliminary data.</text>
</comment>
<evidence type="ECO:0000256" key="1">
    <source>
        <dbReference type="ARBA" id="ARBA00006993"/>
    </source>
</evidence>
<name>A0ABQ9JDC1_9CUCU</name>
<evidence type="ECO:0008006" key="5">
    <source>
        <dbReference type="Google" id="ProtNLM"/>
    </source>
</evidence>
<dbReference type="Gene3D" id="1.20.5.340">
    <property type="match status" value="1"/>
</dbReference>
<accession>A0ABQ9JDC1</accession>
<dbReference type="Proteomes" id="UP001162164">
    <property type="component" value="Unassembled WGS sequence"/>
</dbReference>
<feature type="compositionally biased region" description="Basic residues" evidence="2">
    <location>
        <begin position="175"/>
        <end position="185"/>
    </location>
</feature>
<protein>
    <recommendedName>
        <fullName evidence="5">WASP family protein member</fullName>
    </recommendedName>
</protein>
<dbReference type="Gene3D" id="6.10.280.150">
    <property type="match status" value="1"/>
</dbReference>
<evidence type="ECO:0000313" key="4">
    <source>
        <dbReference type="Proteomes" id="UP001162164"/>
    </source>
</evidence>
<gene>
    <name evidence="3" type="ORF">NQ317_011928</name>
</gene>